<gene>
    <name evidence="2" type="ORF">BLW93_02185</name>
</gene>
<dbReference type="GO" id="GO:0006261">
    <property type="term" value="P:DNA-templated DNA replication"/>
    <property type="evidence" value="ECO:0007669"/>
    <property type="project" value="TreeGrafter"/>
</dbReference>
<feature type="domain" description="AAA+ ATPase" evidence="1">
    <location>
        <begin position="25"/>
        <end position="146"/>
    </location>
</feature>
<reference evidence="2 3" key="1">
    <citation type="submission" date="2016-10" db="EMBL/GenBank/DDBJ databases">
        <title>Genome sequence of a sulfur-reducing bacterium Desulfurobacterium indicum K6013.</title>
        <authorList>
            <person name="Cao J."/>
            <person name="Shao Z."/>
            <person name="Alain K."/>
            <person name="Jebbar M."/>
        </authorList>
    </citation>
    <scope>NUCLEOTIDE SEQUENCE [LARGE SCALE GENOMIC DNA]</scope>
    <source>
        <strain evidence="2 3">K6013</strain>
    </source>
</reference>
<keyword evidence="3" id="KW-1185">Reference proteome</keyword>
<dbReference type="RefSeq" id="WP_076712482.1">
    <property type="nucleotide sequence ID" value="NZ_MOEN01000005.1"/>
</dbReference>
<dbReference type="EMBL" id="MOEN01000005">
    <property type="protein sequence ID" value="OMH41003.1"/>
    <property type="molecule type" value="Genomic_DNA"/>
</dbReference>
<sequence length="272" mass="30741">MGFSTVIGHTEQLHIIKELIEKNAFPSSVLFSGPKGIGKKLVAVETAKLLTENSFGIKIIGEDKPPTIDEIRDSSSWLFKKPQYSSKKVLIIDNAETMKTEAANALLKTLEEPPSYAVIILITSNENYLLPTIRSRCKIFRFGKLTEQQVKTVLQNLGIQYDERIIKICGNSPGKAIALVNSKVPDLIAELIKLLKEKKLYENITSFSANFSSMSREETELFIDALELLLSEKKTFLKWFEPLEKGRTFLKFYGRPRNVIEWILINITENGG</sequence>
<dbReference type="PANTHER" id="PTHR11669">
    <property type="entry name" value="REPLICATION FACTOR C / DNA POLYMERASE III GAMMA-TAU SUBUNIT"/>
    <property type="match status" value="1"/>
</dbReference>
<proteinExistence type="predicted"/>
<evidence type="ECO:0000313" key="3">
    <source>
        <dbReference type="Proteomes" id="UP000187408"/>
    </source>
</evidence>
<dbReference type="InterPro" id="IPR050238">
    <property type="entry name" value="DNA_Rep/Repair_Clamp_Loader"/>
</dbReference>
<dbReference type="SUPFAM" id="SSF52540">
    <property type="entry name" value="P-loop containing nucleoside triphosphate hydrolases"/>
    <property type="match status" value="1"/>
</dbReference>
<comment type="caution">
    <text evidence="2">The sequence shown here is derived from an EMBL/GenBank/DDBJ whole genome shotgun (WGS) entry which is preliminary data.</text>
</comment>
<evidence type="ECO:0000313" key="2">
    <source>
        <dbReference type="EMBL" id="OMH41003.1"/>
    </source>
</evidence>
<dbReference type="Gene3D" id="3.40.50.300">
    <property type="entry name" value="P-loop containing nucleotide triphosphate hydrolases"/>
    <property type="match status" value="2"/>
</dbReference>
<name>A0A1R1MML9_9BACT</name>
<dbReference type="PANTHER" id="PTHR11669:SF8">
    <property type="entry name" value="DNA POLYMERASE III SUBUNIT DELTA"/>
    <property type="match status" value="1"/>
</dbReference>
<dbReference type="CDD" id="cd00009">
    <property type="entry name" value="AAA"/>
    <property type="match status" value="1"/>
</dbReference>
<dbReference type="InterPro" id="IPR027417">
    <property type="entry name" value="P-loop_NTPase"/>
</dbReference>
<dbReference type="Proteomes" id="UP000187408">
    <property type="component" value="Unassembled WGS sequence"/>
</dbReference>
<accession>A0A1R1MML9</accession>
<protein>
    <submittedName>
        <fullName evidence="2">DNA polymerase III subunit delta</fullName>
    </submittedName>
</protein>
<organism evidence="2 3">
    <name type="scientific">Desulfurobacterium indicum</name>
    <dbReference type="NCBI Taxonomy" id="1914305"/>
    <lineage>
        <taxon>Bacteria</taxon>
        <taxon>Pseudomonadati</taxon>
        <taxon>Aquificota</taxon>
        <taxon>Aquificia</taxon>
        <taxon>Desulfurobacteriales</taxon>
        <taxon>Desulfurobacteriaceae</taxon>
        <taxon>Desulfurobacterium</taxon>
    </lineage>
</organism>
<dbReference type="STRING" id="1914305.BLW93_02185"/>
<dbReference type="InterPro" id="IPR003593">
    <property type="entry name" value="AAA+_ATPase"/>
</dbReference>
<evidence type="ECO:0000259" key="1">
    <source>
        <dbReference type="SMART" id="SM00382"/>
    </source>
</evidence>
<dbReference type="AlphaFoldDB" id="A0A1R1MML9"/>
<dbReference type="Pfam" id="PF13177">
    <property type="entry name" value="DNA_pol3_delta2"/>
    <property type="match status" value="1"/>
</dbReference>
<dbReference type="OrthoDB" id="9810148at2"/>
<dbReference type="SMART" id="SM00382">
    <property type="entry name" value="AAA"/>
    <property type="match status" value="1"/>
</dbReference>